<dbReference type="Pfam" id="PF04230">
    <property type="entry name" value="PS_pyruv_trans"/>
    <property type="match status" value="1"/>
</dbReference>
<feature type="domain" description="Polysaccharide pyruvyl transferase" evidence="1">
    <location>
        <begin position="52"/>
        <end position="305"/>
    </location>
</feature>
<evidence type="ECO:0000313" key="2">
    <source>
        <dbReference type="EMBL" id="GGA64552.1"/>
    </source>
</evidence>
<keyword evidence="3" id="KW-1185">Reference proteome</keyword>
<organism evidence="2 3">
    <name type="scientific">Neiella marina</name>
    <dbReference type="NCBI Taxonomy" id="508461"/>
    <lineage>
        <taxon>Bacteria</taxon>
        <taxon>Pseudomonadati</taxon>
        <taxon>Pseudomonadota</taxon>
        <taxon>Gammaproteobacteria</taxon>
        <taxon>Alteromonadales</taxon>
        <taxon>Echinimonadaceae</taxon>
        <taxon>Neiella</taxon>
    </lineage>
</organism>
<dbReference type="Proteomes" id="UP000619743">
    <property type="component" value="Unassembled WGS sequence"/>
</dbReference>
<dbReference type="EMBL" id="BMDX01000001">
    <property type="protein sequence ID" value="GGA64552.1"/>
    <property type="molecule type" value="Genomic_DNA"/>
</dbReference>
<sequence>MYKEVDMSELQAPRLIPNHDQLQTLKQLLIDSFKPLLQGRKVLLIDIPVHLNVGDLLIHAGEEKLFELLSCQVVGRISARNARQLDDMDLAKDVVLLLHGGGNFGDLYPLHQSLRERVIESFPDHSIVVLPQSIHFNDPNALQRTAPIYQQHQHLTFCVRDQASAEVIRSILPAHRVKLLPDMAFTLLDHWRWPTDKPSMTLALRRRDIEACAEGGSQDVDRFDWDDLFSRRDDKLYSLLRYAFRTEDKIGVNLATSRMWWWYVQSVINRASRHFDKYGCVDTDRLHGMILALLMGRDVVMRDNSYGKLRRYAAAWLQVDSDTYVPSNHERVVHE</sequence>
<protein>
    <submittedName>
        <fullName evidence="2">Exopolysaccharide biosynthesis protein</fullName>
    </submittedName>
</protein>
<name>A0A8J2U203_9GAMM</name>
<comment type="caution">
    <text evidence="2">The sequence shown here is derived from an EMBL/GenBank/DDBJ whole genome shotgun (WGS) entry which is preliminary data.</text>
</comment>
<evidence type="ECO:0000313" key="3">
    <source>
        <dbReference type="Proteomes" id="UP000619743"/>
    </source>
</evidence>
<proteinExistence type="predicted"/>
<accession>A0A8J2U203</accession>
<evidence type="ECO:0000259" key="1">
    <source>
        <dbReference type="Pfam" id="PF04230"/>
    </source>
</evidence>
<dbReference type="InterPro" id="IPR007345">
    <property type="entry name" value="Polysacch_pyruvyl_Trfase"/>
</dbReference>
<dbReference type="AlphaFoldDB" id="A0A8J2U203"/>
<gene>
    <name evidence="2" type="ORF">GCM10011369_02400</name>
</gene>
<reference evidence="3" key="1">
    <citation type="journal article" date="2019" name="Int. J. Syst. Evol. Microbiol.">
        <title>The Global Catalogue of Microorganisms (GCM) 10K type strain sequencing project: providing services to taxonomists for standard genome sequencing and annotation.</title>
        <authorList>
            <consortium name="The Broad Institute Genomics Platform"/>
            <consortium name="The Broad Institute Genome Sequencing Center for Infectious Disease"/>
            <person name="Wu L."/>
            <person name="Ma J."/>
        </authorList>
    </citation>
    <scope>NUCLEOTIDE SEQUENCE [LARGE SCALE GENOMIC DNA]</scope>
    <source>
        <strain evidence="3">CGMCC 1.10130</strain>
    </source>
</reference>